<protein>
    <submittedName>
        <fullName evidence="5">Tubulin polyglutamylase ttll5</fullName>
    </submittedName>
</protein>
<feature type="region of interest" description="Disordered" evidence="4">
    <location>
        <begin position="783"/>
        <end position="802"/>
    </location>
</feature>
<feature type="compositionally biased region" description="Polar residues" evidence="4">
    <location>
        <begin position="698"/>
        <end position="708"/>
    </location>
</feature>
<feature type="region of interest" description="Disordered" evidence="4">
    <location>
        <begin position="660"/>
        <end position="714"/>
    </location>
</feature>
<feature type="compositionally biased region" description="Basic and acidic residues" evidence="4">
    <location>
        <begin position="513"/>
        <end position="529"/>
    </location>
</feature>
<reference evidence="5 6" key="1">
    <citation type="journal article" date="2021" name="Elife">
        <title>Chloroplast acquisition without the gene transfer in kleptoplastic sea slugs, Plakobranchus ocellatus.</title>
        <authorList>
            <person name="Maeda T."/>
            <person name="Takahashi S."/>
            <person name="Yoshida T."/>
            <person name="Shimamura S."/>
            <person name="Takaki Y."/>
            <person name="Nagai Y."/>
            <person name="Toyoda A."/>
            <person name="Suzuki Y."/>
            <person name="Arimoto A."/>
            <person name="Ishii H."/>
            <person name="Satoh N."/>
            <person name="Nishiyama T."/>
            <person name="Hasebe M."/>
            <person name="Maruyama T."/>
            <person name="Minagawa J."/>
            <person name="Obokata J."/>
            <person name="Shigenobu S."/>
        </authorList>
    </citation>
    <scope>NUCLEOTIDE SEQUENCE [LARGE SCALE GENOMIC DNA]</scope>
</reference>
<dbReference type="AlphaFoldDB" id="A0AAV4DXK1"/>
<feature type="compositionally biased region" description="Low complexity" evidence="4">
    <location>
        <begin position="870"/>
        <end position="899"/>
    </location>
</feature>
<dbReference type="EMBL" id="BLXT01008438">
    <property type="protein sequence ID" value="GFO48611.1"/>
    <property type="molecule type" value="Genomic_DNA"/>
</dbReference>
<dbReference type="GO" id="GO:0000226">
    <property type="term" value="P:microtubule cytoskeleton organization"/>
    <property type="evidence" value="ECO:0007669"/>
    <property type="project" value="TreeGrafter"/>
</dbReference>
<dbReference type="PROSITE" id="PS51221">
    <property type="entry name" value="TTL"/>
    <property type="match status" value="1"/>
</dbReference>
<evidence type="ECO:0000256" key="2">
    <source>
        <dbReference type="ARBA" id="ARBA00022741"/>
    </source>
</evidence>
<feature type="region of interest" description="Disordered" evidence="4">
    <location>
        <begin position="870"/>
        <end position="909"/>
    </location>
</feature>
<dbReference type="GO" id="GO:0036064">
    <property type="term" value="C:ciliary basal body"/>
    <property type="evidence" value="ECO:0007669"/>
    <property type="project" value="TreeGrafter"/>
</dbReference>
<evidence type="ECO:0000256" key="3">
    <source>
        <dbReference type="ARBA" id="ARBA00022840"/>
    </source>
</evidence>
<dbReference type="Gene3D" id="3.30.470.20">
    <property type="entry name" value="ATP-grasp fold, B domain"/>
    <property type="match status" value="1"/>
</dbReference>
<organism evidence="5 6">
    <name type="scientific">Plakobranchus ocellatus</name>
    <dbReference type="NCBI Taxonomy" id="259542"/>
    <lineage>
        <taxon>Eukaryota</taxon>
        <taxon>Metazoa</taxon>
        <taxon>Spiralia</taxon>
        <taxon>Lophotrochozoa</taxon>
        <taxon>Mollusca</taxon>
        <taxon>Gastropoda</taxon>
        <taxon>Heterobranchia</taxon>
        <taxon>Euthyneura</taxon>
        <taxon>Panpulmonata</taxon>
        <taxon>Sacoglossa</taxon>
        <taxon>Placobranchoidea</taxon>
        <taxon>Plakobranchidae</taxon>
        <taxon>Plakobranchus</taxon>
    </lineage>
</organism>
<evidence type="ECO:0000256" key="1">
    <source>
        <dbReference type="ARBA" id="ARBA00022598"/>
    </source>
</evidence>
<feature type="compositionally biased region" description="Polar residues" evidence="4">
    <location>
        <begin position="808"/>
        <end position="822"/>
    </location>
</feature>
<dbReference type="Proteomes" id="UP000735302">
    <property type="component" value="Unassembled WGS sequence"/>
</dbReference>
<gene>
    <name evidence="5" type="ORF">PoB_007511600</name>
</gene>
<dbReference type="PANTHER" id="PTHR12241:SF118">
    <property type="entry name" value="TUBULIN POLYGLUTAMYLASE TTLL2-RELATED"/>
    <property type="match status" value="1"/>
</dbReference>
<dbReference type="GO" id="GO:0070740">
    <property type="term" value="F:tubulin-glutamic acid ligase activity"/>
    <property type="evidence" value="ECO:0007669"/>
    <property type="project" value="TreeGrafter"/>
</dbReference>
<feature type="compositionally biased region" description="Polar residues" evidence="4">
    <location>
        <begin position="829"/>
        <end position="839"/>
    </location>
</feature>
<feature type="region of interest" description="Disordered" evidence="4">
    <location>
        <begin position="440"/>
        <end position="489"/>
    </location>
</feature>
<dbReference type="PANTHER" id="PTHR12241">
    <property type="entry name" value="TUBULIN POLYGLUTAMYLASE"/>
    <property type="match status" value="1"/>
</dbReference>
<evidence type="ECO:0000313" key="6">
    <source>
        <dbReference type="Proteomes" id="UP000735302"/>
    </source>
</evidence>
<keyword evidence="2" id="KW-0547">Nucleotide-binding</keyword>
<evidence type="ECO:0000256" key="4">
    <source>
        <dbReference type="SAM" id="MobiDB-lite"/>
    </source>
</evidence>
<dbReference type="SUPFAM" id="SSF56059">
    <property type="entry name" value="Glutathione synthetase ATP-binding domain-like"/>
    <property type="match status" value="1"/>
</dbReference>
<comment type="caution">
    <text evidence="5">The sequence shown here is derived from an EMBL/GenBank/DDBJ whole genome shotgun (WGS) entry which is preliminary data.</text>
</comment>
<feature type="compositionally biased region" description="Low complexity" evidence="4">
    <location>
        <begin position="661"/>
        <end position="682"/>
    </location>
</feature>
<keyword evidence="3" id="KW-0067">ATP-binding</keyword>
<dbReference type="Pfam" id="PF03133">
    <property type="entry name" value="TTL"/>
    <property type="match status" value="1"/>
</dbReference>
<feature type="region of interest" description="Disordered" evidence="4">
    <location>
        <begin position="119"/>
        <end position="162"/>
    </location>
</feature>
<sequence>MECQTVFRINDNGVGPELLTQVFLERGWVEYDEEHHGEHGWHLWWRTTRFRTSEYSGLLPWQRINHFPSCGAITRKDALCRNFRKMRIVHGQNVYSFSPQAYNLPNDYTKFVSEYATLRNQTSKRQTGRDNSGGLAGKAHDNRRNPQLSQGQTNQPQETPTPLMWICKPAESSRGRGIFIFQDLSELQYDCNAVVQQYISDPLLIGGYKFDIRVYVAVPSFSPLQIYIHEEGLVRFSTEKYDLDRPDNVFAHLTNTSINKFSPGYTTDKEEVGHGCKWTISQLRRYFLQNSINDGPLWHKVTNIIILTMLMQAPSAPKIPNCFELYGFDILVDSQLKPWLLEVNVGPALSSDCQADLLAKKSMLHDLLDLVFVDPAAGDTNLPEGGGGVGGLNLGRDFTMYEDLPKSAALSQGFDSQGAGGVSRTLTGLGSLENLTDRTLTSLHSPLRSHRSSTTNKATRHNLSPISRPSDSVQSFDNNSTTDRRYSDSGALQKSTIINVSNNNNFQQHHNPRLRDEGLKNSDRRRSLRADSPYGGRKIRGDSPYRRRSLRILTPVNVKSNNRNELYHADAGIRGAISGVSPPPAVANDVRYGEPSLRKIGLENDAKNFLGERNLDNIQFNSVQNSSAEKGYGSNDILPAASDKTVRDCQVNENCIQTAESKTSNTSDSGISSLSLSSGENSQVPAVATPIHSKQRTEIGQSEHQTQDSTEDASHRVGADLIRRLSELPAKSELEKEHLVYAREASVGAENEAGEADGMDLRPVMVHGNMKRRGMRRLLVPSLDRSISRSSPNNDNSYNHKLSTNSVHKITNSNNSSVSAPSLQRRAQGGSNSSLNTVASLGKGSTGTKMPADARHNVKVGNSLNNMSARTTASTAASTASSNSVSRRQSQRQLQQRQTHYAHPADERQARMYAIPRNFSRTEAARFPHSYHHGRHPYVDSNNNNHPVITPRKASKKVGRLFLVFPFSEATQKLTHGKLDPKLVIKEIQKHLRENIKHSSISIEHDVAKERRGENAEPYIWAPLKSSDNFDF</sequence>
<feature type="compositionally biased region" description="Polar residues" evidence="4">
    <location>
        <begin position="788"/>
        <end position="802"/>
    </location>
</feature>
<keyword evidence="1" id="KW-0436">Ligase</keyword>
<feature type="region of interest" description="Disordered" evidence="4">
    <location>
        <begin position="808"/>
        <end position="854"/>
    </location>
</feature>
<feature type="region of interest" description="Disordered" evidence="4">
    <location>
        <begin position="501"/>
        <end position="543"/>
    </location>
</feature>
<proteinExistence type="predicted"/>
<keyword evidence="6" id="KW-1185">Reference proteome</keyword>
<name>A0AAV4DXK1_9GAST</name>
<dbReference type="InterPro" id="IPR004344">
    <property type="entry name" value="TTL/TTLL_fam"/>
</dbReference>
<accession>A0AAV4DXK1</accession>
<dbReference type="GO" id="GO:0015631">
    <property type="term" value="F:tubulin binding"/>
    <property type="evidence" value="ECO:0007669"/>
    <property type="project" value="TreeGrafter"/>
</dbReference>
<evidence type="ECO:0000313" key="5">
    <source>
        <dbReference type="EMBL" id="GFO48611.1"/>
    </source>
</evidence>
<feature type="compositionally biased region" description="Polar residues" evidence="4">
    <location>
        <begin position="461"/>
        <end position="481"/>
    </location>
</feature>
<feature type="compositionally biased region" description="Polar residues" evidence="4">
    <location>
        <begin position="145"/>
        <end position="160"/>
    </location>
</feature>
<dbReference type="GO" id="GO:0005524">
    <property type="term" value="F:ATP binding"/>
    <property type="evidence" value="ECO:0007669"/>
    <property type="project" value="UniProtKB-KW"/>
</dbReference>